<comment type="caution">
    <text evidence="1">The sequence shown here is derived from an EMBL/GenBank/DDBJ whole genome shotgun (WGS) entry which is preliminary data.</text>
</comment>
<name>A0AA38P1C4_9AGAR</name>
<gene>
    <name evidence="1" type="ORF">F5878DRAFT_355312</name>
</gene>
<evidence type="ECO:0000313" key="1">
    <source>
        <dbReference type="EMBL" id="KAJ3834484.1"/>
    </source>
</evidence>
<reference evidence="1" key="1">
    <citation type="submission" date="2022-08" db="EMBL/GenBank/DDBJ databases">
        <authorList>
            <consortium name="DOE Joint Genome Institute"/>
            <person name="Min B."/>
            <person name="Riley R."/>
            <person name="Sierra-Patev S."/>
            <person name="Naranjo-Ortiz M."/>
            <person name="Looney B."/>
            <person name="Konkel Z."/>
            <person name="Slot J.C."/>
            <person name="Sakamoto Y."/>
            <person name="Steenwyk J.L."/>
            <person name="Rokas A."/>
            <person name="Carro J."/>
            <person name="Camarero S."/>
            <person name="Ferreira P."/>
            <person name="Molpeceres G."/>
            <person name="Ruiz-Duenas F.J."/>
            <person name="Serrano A."/>
            <person name="Henrissat B."/>
            <person name="Drula E."/>
            <person name="Hughes K.W."/>
            <person name="Mata J.L."/>
            <person name="Ishikawa N.K."/>
            <person name="Vargas-Isla R."/>
            <person name="Ushijima S."/>
            <person name="Smith C.A."/>
            <person name="Ahrendt S."/>
            <person name="Andreopoulos W."/>
            <person name="He G."/>
            <person name="Labutti K."/>
            <person name="Lipzen A."/>
            <person name="Ng V."/>
            <person name="Sandor L."/>
            <person name="Barry K."/>
            <person name="Martinez A.T."/>
            <person name="Xiao Y."/>
            <person name="Gibbons J.G."/>
            <person name="Terashima K."/>
            <person name="Hibbett D.S."/>
            <person name="Grigoriev I.V."/>
        </authorList>
    </citation>
    <scope>NUCLEOTIDE SEQUENCE</scope>
    <source>
        <strain evidence="1">TFB9207</strain>
    </source>
</reference>
<dbReference type="AlphaFoldDB" id="A0AA38P1C4"/>
<dbReference type="EMBL" id="MU806526">
    <property type="protein sequence ID" value="KAJ3834484.1"/>
    <property type="molecule type" value="Genomic_DNA"/>
</dbReference>
<dbReference type="Proteomes" id="UP001163846">
    <property type="component" value="Unassembled WGS sequence"/>
</dbReference>
<accession>A0AA38P1C4</accession>
<sequence length="350" mass="40430">MALEHALINLAAEVPVYLRRYTYHGKSLGLVTLCVNFTASAKIIKRHDTRIEGVYVMTEEQIGFFRFEDEKQAKMSILEAERSATETQSSPDWAEWVDWKYLDDFVLYLSFCRAVDEETWGKWKEVRPESINVANTDGWIALIVYRTAASHSIMTEQVSVRVDGKLDIPPQRRKPITSRSAVYVPIVKLQDNVRIDYEALHEHAAEHATFIDDGPAEGVKWLSEFEEIKKSMNVEGSASAPGRVLRKLDFDEWLRADGLMDGLWEQRAIDPHFRKSDWVKQRNEYVDSWVKIRDYQRKYARSTKRKHSESIDKRRPAMELQSSPFATIAIESIHSNDIEETDSVVDISQG</sequence>
<keyword evidence="2" id="KW-1185">Reference proteome</keyword>
<proteinExistence type="predicted"/>
<evidence type="ECO:0000313" key="2">
    <source>
        <dbReference type="Proteomes" id="UP001163846"/>
    </source>
</evidence>
<organism evidence="1 2">
    <name type="scientific">Lentinula raphanica</name>
    <dbReference type="NCBI Taxonomy" id="153919"/>
    <lineage>
        <taxon>Eukaryota</taxon>
        <taxon>Fungi</taxon>
        <taxon>Dikarya</taxon>
        <taxon>Basidiomycota</taxon>
        <taxon>Agaricomycotina</taxon>
        <taxon>Agaricomycetes</taxon>
        <taxon>Agaricomycetidae</taxon>
        <taxon>Agaricales</taxon>
        <taxon>Marasmiineae</taxon>
        <taxon>Omphalotaceae</taxon>
        <taxon>Lentinula</taxon>
    </lineage>
</organism>
<protein>
    <submittedName>
        <fullName evidence="1">Uncharacterized protein</fullName>
    </submittedName>
</protein>